<reference evidence="3" key="1">
    <citation type="submission" date="2025-08" db="UniProtKB">
        <authorList>
            <consortium name="RefSeq"/>
        </authorList>
    </citation>
    <scope>IDENTIFICATION</scope>
    <source>
        <tissue evidence="3">Entire body</tissue>
    </source>
</reference>
<evidence type="ECO:0000313" key="2">
    <source>
        <dbReference type="Proteomes" id="UP000192223"/>
    </source>
</evidence>
<organism evidence="2 3">
    <name type="scientific">Agrilus planipennis</name>
    <name type="common">Emerald ash borer</name>
    <name type="synonym">Agrilus marcopoli</name>
    <dbReference type="NCBI Taxonomy" id="224129"/>
    <lineage>
        <taxon>Eukaryota</taxon>
        <taxon>Metazoa</taxon>
        <taxon>Ecdysozoa</taxon>
        <taxon>Arthropoda</taxon>
        <taxon>Hexapoda</taxon>
        <taxon>Insecta</taxon>
        <taxon>Pterygota</taxon>
        <taxon>Neoptera</taxon>
        <taxon>Endopterygota</taxon>
        <taxon>Coleoptera</taxon>
        <taxon>Polyphaga</taxon>
        <taxon>Elateriformia</taxon>
        <taxon>Buprestoidea</taxon>
        <taxon>Buprestidae</taxon>
        <taxon>Agrilinae</taxon>
        <taxon>Agrilus</taxon>
    </lineage>
</organism>
<protein>
    <submittedName>
        <fullName evidence="3">Ejaculatory bulb-specific protein 3-like</fullName>
    </submittedName>
</protein>
<dbReference type="Proteomes" id="UP000192223">
    <property type="component" value="Unplaced"/>
</dbReference>
<dbReference type="KEGG" id="apln:112904677"/>
<keyword evidence="1" id="KW-0732">Signal</keyword>
<dbReference type="AlphaFoldDB" id="A0A7F5R5S2"/>
<dbReference type="InterPro" id="IPR036682">
    <property type="entry name" value="OS_D_A10/PebIII_sf"/>
</dbReference>
<dbReference type="SUPFAM" id="SSF100910">
    <property type="entry name" value="Chemosensory protein Csp2"/>
    <property type="match status" value="1"/>
</dbReference>
<dbReference type="Gene3D" id="1.10.2080.10">
    <property type="entry name" value="Insect odorant-binding protein A10/Ejaculatory bulb-specific protein 3"/>
    <property type="match status" value="1"/>
</dbReference>
<evidence type="ECO:0000256" key="1">
    <source>
        <dbReference type="SAM" id="SignalP"/>
    </source>
</evidence>
<feature type="chain" id="PRO_5028930385" evidence="1">
    <location>
        <begin position="22"/>
        <end position="120"/>
    </location>
</feature>
<feature type="signal peptide" evidence="1">
    <location>
        <begin position="1"/>
        <end position="21"/>
    </location>
</feature>
<name>A0A7F5R5S2_AGRPL</name>
<dbReference type="OrthoDB" id="7274644at2759"/>
<dbReference type="InParanoid" id="A0A7F5R5S2"/>
<accession>A0A7F5R5S2</accession>
<dbReference type="GeneID" id="112904677"/>
<sequence length="120" mass="13721">MGNRILLFFCICFAVLATIFAQRDVIGRIQSINLEQVIDNDRLFNNFYKCLADEGRCSKDANSIKGLITEVVKTKCSQCTDVERTQIKKSLDLVRKKKPEQFNSLAAKYDPQGVWKDLVK</sequence>
<dbReference type="RefSeq" id="XP_025831124.1">
    <property type="nucleotide sequence ID" value="XM_025975339.1"/>
</dbReference>
<gene>
    <name evidence="3" type="primary">LOC112904677</name>
</gene>
<dbReference type="PANTHER" id="PTHR11257:SF13">
    <property type="entry name" value="GEO07322P1"/>
    <property type="match status" value="1"/>
</dbReference>
<dbReference type="Pfam" id="PF03392">
    <property type="entry name" value="OS-D"/>
    <property type="match status" value="1"/>
</dbReference>
<dbReference type="PANTHER" id="PTHR11257">
    <property type="entry name" value="CHEMOSENSORY PROTEIN-RELATED"/>
    <property type="match status" value="1"/>
</dbReference>
<dbReference type="InterPro" id="IPR005055">
    <property type="entry name" value="A10/PebIII"/>
</dbReference>
<proteinExistence type="predicted"/>
<evidence type="ECO:0000313" key="3">
    <source>
        <dbReference type="RefSeq" id="XP_025831124.1"/>
    </source>
</evidence>
<keyword evidence="2" id="KW-1185">Reference proteome</keyword>